<evidence type="ECO:0000259" key="10">
    <source>
        <dbReference type="Pfam" id="PF25198"/>
    </source>
</evidence>
<keyword evidence="3" id="KW-0309">Germination</keyword>
<comment type="caution">
    <text evidence="11">The sequence shown here is derived from an EMBL/GenBank/DDBJ whole genome shotgun (WGS) entry which is preliminary data.</text>
</comment>
<proteinExistence type="inferred from homology"/>
<dbReference type="PANTHER" id="PTHR35789">
    <property type="entry name" value="SPORE GERMINATION PROTEIN B3"/>
    <property type="match status" value="1"/>
</dbReference>
<dbReference type="RefSeq" id="WP_151533962.1">
    <property type="nucleotide sequence ID" value="NZ_WBOS01000002.1"/>
</dbReference>
<protein>
    <submittedName>
        <fullName evidence="11">Ger(X)C family spore germination protein</fullName>
    </submittedName>
</protein>
<keyword evidence="8" id="KW-1133">Transmembrane helix</keyword>
<organism evidence="11 12">
    <name type="scientific">Cytobacillus depressus</name>
    <dbReference type="NCBI Taxonomy" id="1602942"/>
    <lineage>
        <taxon>Bacteria</taxon>
        <taxon>Bacillati</taxon>
        <taxon>Bacillota</taxon>
        <taxon>Bacilli</taxon>
        <taxon>Bacillales</taxon>
        <taxon>Bacillaceae</taxon>
        <taxon>Cytobacillus</taxon>
    </lineage>
</organism>
<name>A0A6L3VDA4_9BACI</name>
<evidence type="ECO:0000313" key="11">
    <source>
        <dbReference type="EMBL" id="KAB2337271.1"/>
    </source>
</evidence>
<evidence type="ECO:0000256" key="4">
    <source>
        <dbReference type="ARBA" id="ARBA00022729"/>
    </source>
</evidence>
<evidence type="ECO:0000313" key="12">
    <source>
        <dbReference type="Proteomes" id="UP000481030"/>
    </source>
</evidence>
<dbReference type="InterPro" id="IPR057336">
    <property type="entry name" value="GerAC_N"/>
</dbReference>
<dbReference type="PROSITE" id="PS51257">
    <property type="entry name" value="PROKAR_LIPOPROTEIN"/>
    <property type="match status" value="1"/>
</dbReference>
<dbReference type="Pfam" id="PF05504">
    <property type="entry name" value="Spore_GerAC"/>
    <property type="match status" value="1"/>
</dbReference>
<evidence type="ECO:0000256" key="3">
    <source>
        <dbReference type="ARBA" id="ARBA00022544"/>
    </source>
</evidence>
<feature type="domain" description="Spore germination protein N-terminal" evidence="10">
    <location>
        <begin position="30"/>
        <end position="206"/>
    </location>
</feature>
<evidence type="ECO:0000256" key="8">
    <source>
        <dbReference type="SAM" id="Phobius"/>
    </source>
</evidence>
<gene>
    <name evidence="11" type="ORF">F7731_06550</name>
</gene>
<sequence length="401" mass="45279">MFKKGVLFIKLLLSIIFFTSLLFLLSGCWDRVEVNDLAIVTAAAIDNKEKNIEISLQIFIPKSISSGGQGGGGGGGASGNPVTMVVSQSGINLADALSKLQADLPRKIFWGQCKVFIFGEKRAKEGILDELDFLLRQPEPRERSYVFVSKGKAKEILELQPNLERDSADTIKEIVEFDSGIKVTLKDLDEMLNGDAQTAILPYLKIATEKIKKKSYPYPKITGSAIFKKDKMIGDISVKETRGILWLRNEIKNYTVTIEGKNRKGILSIYPVTAKVDLTPYIRGENWIMKIKIETEGTVIQNNTNFNLANPNDLKLVEKALTDEIKKRIELVLPKIQNELEADVVGFAKKFHRKYPKQWNKVSQHWDEVFPNIKLNYDFKGHIRREGYITKPTKLTVEEGD</sequence>
<dbReference type="GO" id="GO:0016020">
    <property type="term" value="C:membrane"/>
    <property type="evidence" value="ECO:0007669"/>
    <property type="project" value="UniProtKB-SubCell"/>
</dbReference>
<dbReference type="InterPro" id="IPR046953">
    <property type="entry name" value="Spore_GerAC-like_C"/>
</dbReference>
<dbReference type="OrthoDB" id="9816067at2"/>
<comment type="similarity">
    <text evidence="2">Belongs to the GerABKC lipoprotein family.</text>
</comment>
<evidence type="ECO:0000259" key="9">
    <source>
        <dbReference type="Pfam" id="PF05504"/>
    </source>
</evidence>
<keyword evidence="7" id="KW-0449">Lipoprotein</keyword>
<dbReference type="PANTHER" id="PTHR35789:SF1">
    <property type="entry name" value="SPORE GERMINATION PROTEIN B3"/>
    <property type="match status" value="1"/>
</dbReference>
<dbReference type="Gene3D" id="3.30.300.210">
    <property type="entry name" value="Nutrient germinant receptor protein C, domain 3"/>
    <property type="match status" value="1"/>
</dbReference>
<feature type="domain" description="Spore germination GerAC-like C-terminal" evidence="9">
    <location>
        <begin position="222"/>
        <end position="387"/>
    </location>
</feature>
<dbReference type="Gene3D" id="6.20.190.10">
    <property type="entry name" value="Nutrient germinant receptor protein C, domain 1"/>
    <property type="match status" value="1"/>
</dbReference>
<feature type="transmembrane region" description="Helical" evidence="8">
    <location>
        <begin position="7"/>
        <end position="25"/>
    </location>
</feature>
<dbReference type="AlphaFoldDB" id="A0A6L3VDA4"/>
<evidence type="ECO:0000256" key="5">
    <source>
        <dbReference type="ARBA" id="ARBA00023136"/>
    </source>
</evidence>
<dbReference type="GO" id="GO:0009847">
    <property type="term" value="P:spore germination"/>
    <property type="evidence" value="ECO:0007669"/>
    <property type="project" value="InterPro"/>
</dbReference>
<keyword evidence="12" id="KW-1185">Reference proteome</keyword>
<keyword evidence="8" id="KW-0812">Transmembrane</keyword>
<dbReference type="InterPro" id="IPR038501">
    <property type="entry name" value="Spore_GerAC_C_sf"/>
</dbReference>
<evidence type="ECO:0000256" key="6">
    <source>
        <dbReference type="ARBA" id="ARBA00023139"/>
    </source>
</evidence>
<dbReference type="Pfam" id="PF25198">
    <property type="entry name" value="Spore_GerAC_N"/>
    <property type="match status" value="1"/>
</dbReference>
<keyword evidence="4" id="KW-0732">Signal</keyword>
<evidence type="ECO:0000256" key="1">
    <source>
        <dbReference type="ARBA" id="ARBA00004635"/>
    </source>
</evidence>
<keyword evidence="6" id="KW-0564">Palmitate</keyword>
<keyword evidence="5 8" id="KW-0472">Membrane</keyword>
<evidence type="ECO:0000256" key="2">
    <source>
        <dbReference type="ARBA" id="ARBA00007886"/>
    </source>
</evidence>
<dbReference type="Proteomes" id="UP000481030">
    <property type="component" value="Unassembled WGS sequence"/>
</dbReference>
<accession>A0A6L3VDA4</accession>
<comment type="subcellular location">
    <subcellularLocation>
        <location evidence="1">Membrane</location>
        <topology evidence="1">Lipid-anchor</topology>
    </subcellularLocation>
</comment>
<reference evidence="11 12" key="1">
    <citation type="journal article" date="2016" name="Antonie Van Leeuwenhoek">
        <title>Bacillus depressus sp. nov., isolated from soil of a sunflower field.</title>
        <authorList>
            <person name="Wei X."/>
            <person name="Xin D."/>
            <person name="Xin Y."/>
            <person name="Zhang H."/>
            <person name="Wang T."/>
            <person name="Zhang J."/>
        </authorList>
    </citation>
    <scope>NUCLEOTIDE SEQUENCE [LARGE SCALE GENOMIC DNA]</scope>
    <source>
        <strain evidence="11 12">BZ1</strain>
    </source>
</reference>
<dbReference type="InterPro" id="IPR008844">
    <property type="entry name" value="Spore_GerAC-like"/>
</dbReference>
<dbReference type="EMBL" id="WBOS01000002">
    <property type="protein sequence ID" value="KAB2337271.1"/>
    <property type="molecule type" value="Genomic_DNA"/>
</dbReference>
<evidence type="ECO:0000256" key="7">
    <source>
        <dbReference type="ARBA" id="ARBA00023288"/>
    </source>
</evidence>
<dbReference type="NCBIfam" id="TIGR02887">
    <property type="entry name" value="spore_ger_x_C"/>
    <property type="match status" value="1"/>
</dbReference>